<evidence type="ECO:0000256" key="8">
    <source>
        <dbReference type="ARBA" id="ARBA00022660"/>
    </source>
</evidence>
<comment type="subunit">
    <text evidence="19">Component of the cbb3-type cytochrome c oxidase.</text>
</comment>
<comment type="function">
    <text evidence="19">C-type cytochrome. Part of the cbb3-type cytochrome c oxidase complex.</text>
</comment>
<feature type="binding site" description="axial binding residue" evidence="20">
    <location>
        <position position="181"/>
    </location>
    <ligand>
        <name>heme c</name>
        <dbReference type="ChEBI" id="CHEBI:61717"/>
        <label>2</label>
    </ligand>
    <ligandPart>
        <name>Fe</name>
        <dbReference type="ChEBI" id="CHEBI:18248"/>
    </ligandPart>
</feature>
<dbReference type="InterPro" id="IPR009056">
    <property type="entry name" value="Cyt_c-like_dom"/>
</dbReference>
<keyword evidence="15 19" id="KW-0560">Oxidoreductase</keyword>
<dbReference type="NCBIfam" id="TIGR00782">
    <property type="entry name" value="ccoP"/>
    <property type="match status" value="1"/>
</dbReference>
<keyword evidence="18 19" id="KW-0472">Membrane</keyword>
<evidence type="ECO:0000256" key="1">
    <source>
        <dbReference type="ARBA" id="ARBA00004533"/>
    </source>
</evidence>
<dbReference type="AlphaFoldDB" id="A0A2K9ASK8"/>
<evidence type="ECO:0000256" key="19">
    <source>
        <dbReference type="PIRNR" id="PIRNR000006"/>
    </source>
</evidence>
<evidence type="ECO:0000256" key="4">
    <source>
        <dbReference type="ARBA" id="ARBA00022448"/>
    </source>
</evidence>
<dbReference type="InterPro" id="IPR008168">
    <property type="entry name" value="Cyt_C_IC"/>
</dbReference>
<dbReference type="GO" id="GO:0016491">
    <property type="term" value="F:oxidoreductase activity"/>
    <property type="evidence" value="ECO:0007669"/>
    <property type="project" value="UniProtKB-KW"/>
</dbReference>
<feature type="binding site" description="covalent" evidence="21">
    <location>
        <position position="229"/>
    </location>
    <ligand>
        <name>heme c</name>
        <dbReference type="ChEBI" id="CHEBI:61717"/>
        <label>2</label>
    </ligand>
</feature>
<keyword evidence="5 19" id="KW-1003">Cell membrane</keyword>
<dbReference type="PIRSF" id="PIRSF000006">
    <property type="entry name" value="Cbb3-Cox_fixP"/>
    <property type="match status" value="1"/>
</dbReference>
<name>A0A2K9ASK8_9GAMM</name>
<comment type="subcellular location">
    <subcellularLocation>
        <location evidence="1 19">Cell inner membrane</location>
    </subcellularLocation>
</comment>
<dbReference type="InterPro" id="IPR032858">
    <property type="entry name" value="CcoP_N"/>
</dbReference>
<evidence type="ECO:0000256" key="6">
    <source>
        <dbReference type="ARBA" id="ARBA00022519"/>
    </source>
</evidence>
<feature type="binding site" description="covalent" evidence="21">
    <location>
        <position position="141"/>
    </location>
    <ligand>
        <name>heme c</name>
        <dbReference type="ChEBI" id="CHEBI:61717"/>
        <label>1</label>
    </ligand>
</feature>
<evidence type="ECO:0000256" key="17">
    <source>
        <dbReference type="ARBA" id="ARBA00023065"/>
    </source>
</evidence>
<evidence type="ECO:0000256" key="20">
    <source>
        <dbReference type="PIRSR" id="PIRSR000006-1"/>
    </source>
</evidence>
<dbReference type="Gene3D" id="6.10.280.130">
    <property type="match status" value="1"/>
</dbReference>
<feature type="binding site" description="covalent" evidence="21">
    <location>
        <position position="226"/>
    </location>
    <ligand>
        <name>heme c</name>
        <dbReference type="ChEBI" id="CHEBI:61717"/>
        <label>2</label>
    </ligand>
</feature>
<keyword evidence="10 19" id="KW-0479">Metal-binding</keyword>
<dbReference type="GO" id="GO:0005886">
    <property type="term" value="C:plasma membrane"/>
    <property type="evidence" value="ECO:0007669"/>
    <property type="project" value="UniProtKB-SubCell"/>
</dbReference>
<dbReference type="PANTHER" id="PTHR33751:SF1">
    <property type="entry name" value="CBB3-TYPE CYTOCHROME C OXIDASE SUBUNIT FIXP"/>
    <property type="match status" value="1"/>
</dbReference>
<evidence type="ECO:0000256" key="21">
    <source>
        <dbReference type="PIRSR" id="PIRSR000006-2"/>
    </source>
</evidence>
<keyword evidence="12 19" id="KW-0375">Hydrogen ion transport</keyword>
<evidence type="ECO:0000313" key="22">
    <source>
        <dbReference type="EMBL" id="AUD78151.1"/>
    </source>
</evidence>
<evidence type="ECO:0000256" key="3">
    <source>
        <dbReference type="ARBA" id="ARBA00006113"/>
    </source>
</evidence>
<evidence type="ECO:0000256" key="9">
    <source>
        <dbReference type="ARBA" id="ARBA00022692"/>
    </source>
</evidence>
<dbReference type="Pfam" id="PF13442">
    <property type="entry name" value="Cytochrome_CBB3"/>
    <property type="match status" value="2"/>
</dbReference>
<keyword evidence="4 19" id="KW-0813">Transport</keyword>
<keyword evidence="13 19" id="KW-0249">Electron transport</keyword>
<keyword evidence="7 19" id="KW-0349">Heme</keyword>
<comment type="pathway">
    <text evidence="2 19">Energy metabolism; oxidative phosphorylation.</text>
</comment>
<evidence type="ECO:0000256" key="15">
    <source>
        <dbReference type="ARBA" id="ARBA00023002"/>
    </source>
</evidence>
<proteinExistence type="inferred from homology"/>
<dbReference type="PROSITE" id="PS51007">
    <property type="entry name" value="CYTC"/>
    <property type="match status" value="2"/>
</dbReference>
<evidence type="ECO:0000256" key="18">
    <source>
        <dbReference type="ARBA" id="ARBA00023136"/>
    </source>
</evidence>
<keyword evidence="17 19" id="KW-0406">Ion transport</keyword>
<reference evidence="22 23" key="1">
    <citation type="submission" date="2017-12" db="EMBL/GenBank/DDBJ databases">
        <title>Kangiella profundi FT102 completed genome.</title>
        <authorList>
            <person name="Xu J."/>
            <person name="Wang J."/>
            <person name="Lu Y."/>
        </authorList>
    </citation>
    <scope>NUCLEOTIDE SEQUENCE [LARGE SCALE GENOMIC DNA]</scope>
    <source>
        <strain evidence="22 23">FT102</strain>
    </source>
</reference>
<evidence type="ECO:0000256" key="13">
    <source>
        <dbReference type="ARBA" id="ARBA00022982"/>
    </source>
</evidence>
<dbReference type="InterPro" id="IPR036909">
    <property type="entry name" value="Cyt_c-like_dom_sf"/>
</dbReference>
<dbReference type="KEGG" id="kpd:CW740_02420"/>
<dbReference type="Proteomes" id="UP000232693">
    <property type="component" value="Chromosome"/>
</dbReference>
<dbReference type="PRINTS" id="PR00605">
    <property type="entry name" value="CYTCHROMECIC"/>
</dbReference>
<feature type="binding site" description="covalent" evidence="21">
    <location>
        <position position="138"/>
    </location>
    <ligand>
        <name>heme c</name>
        <dbReference type="ChEBI" id="CHEBI:61717"/>
        <label>1</label>
    </ligand>
</feature>
<evidence type="ECO:0000256" key="11">
    <source>
        <dbReference type="ARBA" id="ARBA00022737"/>
    </source>
</evidence>
<evidence type="ECO:0000313" key="23">
    <source>
        <dbReference type="Proteomes" id="UP000232693"/>
    </source>
</evidence>
<keyword evidence="6 19" id="KW-0997">Cell inner membrane</keyword>
<dbReference type="InterPro" id="IPR038414">
    <property type="entry name" value="CcoP_N_sf"/>
</dbReference>
<evidence type="ECO:0000256" key="7">
    <source>
        <dbReference type="ARBA" id="ARBA00022617"/>
    </source>
</evidence>
<evidence type="ECO:0000256" key="10">
    <source>
        <dbReference type="ARBA" id="ARBA00022723"/>
    </source>
</evidence>
<dbReference type="PANTHER" id="PTHR33751">
    <property type="entry name" value="CBB3-TYPE CYTOCHROME C OXIDASE SUBUNIT FIXP"/>
    <property type="match status" value="1"/>
</dbReference>
<keyword evidence="9" id="KW-0812">Transmembrane</keyword>
<keyword evidence="23" id="KW-1185">Reference proteome</keyword>
<organism evidence="22 23">
    <name type="scientific">Kangiella profundi</name>
    <dbReference type="NCBI Taxonomy" id="1561924"/>
    <lineage>
        <taxon>Bacteria</taxon>
        <taxon>Pseudomonadati</taxon>
        <taxon>Pseudomonadota</taxon>
        <taxon>Gammaproteobacteria</taxon>
        <taxon>Kangiellales</taxon>
        <taxon>Kangiellaceae</taxon>
        <taxon>Kangiella</taxon>
    </lineage>
</organism>
<dbReference type="EMBL" id="CP025120">
    <property type="protein sequence ID" value="AUD78151.1"/>
    <property type="molecule type" value="Genomic_DNA"/>
</dbReference>
<dbReference type="GO" id="GO:0006119">
    <property type="term" value="P:oxidative phosphorylation"/>
    <property type="evidence" value="ECO:0007669"/>
    <property type="project" value="UniProtKB-UniPathway"/>
</dbReference>
<dbReference type="RefSeq" id="WP_106646031.1">
    <property type="nucleotide sequence ID" value="NZ_BMGO01000002.1"/>
</dbReference>
<protein>
    <recommendedName>
        <fullName evidence="19">Cbb3-type cytochrome c oxidase subunit</fullName>
    </recommendedName>
</protein>
<comment type="similarity">
    <text evidence="3 19">Belongs to the CcoP / FixP family.</text>
</comment>
<gene>
    <name evidence="22" type="primary">ccoP</name>
    <name evidence="22" type="ORF">CW740_02420</name>
</gene>
<keyword evidence="14" id="KW-1133">Transmembrane helix</keyword>
<feature type="binding site" description="axial binding residue" evidence="20">
    <location>
        <position position="230"/>
    </location>
    <ligand>
        <name>heme c</name>
        <dbReference type="ChEBI" id="CHEBI:61717"/>
        <label>2</label>
    </ligand>
    <ligandPart>
        <name>Fe</name>
        <dbReference type="ChEBI" id="CHEBI:18248"/>
    </ligandPart>
</feature>
<keyword evidence="11" id="KW-0677">Repeat</keyword>
<sequence length="303" mass="33613">MSNALSFYIILIVAINILGCVALLYFTRKKKQSGEQGKTTGHVYDGIEEYDNPMPRWWLWMFYITIVFAIVYLILYPGLGKFKGVLGWSQISQYEEEVAEADAKYMPLFEKYAAMSVKDLQNEPEALQMGQSIFANTCFGCHGADGRGGIGFPNLTDDDWLYGGTPDDIMYSIMEGRKGAMPAWGSALGEEGVSQVVHYILSQNEVERTFKPNLVDEGKVKYEAMCAACHGKDLSGNTAMGAPNLKDTTWLHGGSISMIKDVIENGIQANMPAHDKILGKEKAHLVTAYVYSLSHSDDKQSQE</sequence>
<feature type="binding site" description="axial binding residue" evidence="20">
    <location>
        <position position="142"/>
    </location>
    <ligand>
        <name>heme c</name>
        <dbReference type="ChEBI" id="CHEBI:61717"/>
        <label>1</label>
    </ligand>
    <ligandPart>
        <name>Fe</name>
        <dbReference type="ChEBI" id="CHEBI:18248"/>
    </ligandPart>
</feature>
<accession>A0A2K9ASK8</accession>
<evidence type="ECO:0000256" key="12">
    <source>
        <dbReference type="ARBA" id="ARBA00022781"/>
    </source>
</evidence>
<dbReference type="GO" id="GO:1902600">
    <property type="term" value="P:proton transmembrane transport"/>
    <property type="evidence" value="ECO:0007669"/>
    <property type="project" value="UniProtKB-KW"/>
</dbReference>
<dbReference type="OrthoDB" id="9811281at2"/>
<dbReference type="GO" id="GO:0005506">
    <property type="term" value="F:iron ion binding"/>
    <property type="evidence" value="ECO:0007669"/>
    <property type="project" value="InterPro"/>
</dbReference>
<dbReference type="InterPro" id="IPR004678">
    <property type="entry name" value="Cyt_c_oxidase_cbb3_su3"/>
</dbReference>
<evidence type="ECO:0000256" key="5">
    <source>
        <dbReference type="ARBA" id="ARBA00022475"/>
    </source>
</evidence>
<dbReference type="GO" id="GO:0020037">
    <property type="term" value="F:heme binding"/>
    <property type="evidence" value="ECO:0007669"/>
    <property type="project" value="InterPro"/>
</dbReference>
<dbReference type="InterPro" id="IPR050597">
    <property type="entry name" value="Cytochrome_c_Oxidase_Subunit"/>
</dbReference>
<evidence type="ECO:0000256" key="2">
    <source>
        <dbReference type="ARBA" id="ARBA00004673"/>
    </source>
</evidence>
<evidence type="ECO:0000256" key="14">
    <source>
        <dbReference type="ARBA" id="ARBA00022989"/>
    </source>
</evidence>
<feature type="binding site" description="axial binding residue" evidence="20">
    <location>
        <position position="271"/>
    </location>
    <ligand>
        <name>heme c</name>
        <dbReference type="ChEBI" id="CHEBI:61717"/>
        <label>1</label>
    </ligand>
    <ligandPart>
        <name>Fe</name>
        <dbReference type="ChEBI" id="CHEBI:18248"/>
    </ligandPart>
</feature>
<comment type="cofactor">
    <cofactor evidence="19 21">
        <name>heme c</name>
        <dbReference type="ChEBI" id="CHEBI:61717"/>
    </cofactor>
    <text evidence="19 21">Binds 2 heme C groups per subunit.</text>
</comment>
<evidence type="ECO:0000256" key="16">
    <source>
        <dbReference type="ARBA" id="ARBA00023004"/>
    </source>
</evidence>
<dbReference type="SUPFAM" id="SSF46626">
    <property type="entry name" value="Cytochrome c"/>
    <property type="match status" value="2"/>
</dbReference>
<dbReference type="GO" id="GO:0009055">
    <property type="term" value="F:electron transfer activity"/>
    <property type="evidence" value="ECO:0007669"/>
    <property type="project" value="InterPro"/>
</dbReference>
<dbReference type="Gene3D" id="1.10.760.10">
    <property type="entry name" value="Cytochrome c-like domain"/>
    <property type="match status" value="2"/>
</dbReference>
<keyword evidence="8 19" id="KW-0679">Respiratory chain</keyword>
<keyword evidence="16 19" id="KW-0408">Iron</keyword>
<dbReference type="UniPathway" id="UPA00705"/>
<dbReference type="Pfam" id="PF14715">
    <property type="entry name" value="FixP_N"/>
    <property type="match status" value="1"/>
</dbReference>